<dbReference type="CDD" id="cd00637">
    <property type="entry name" value="7tm_classA_rhodopsin-like"/>
    <property type="match status" value="1"/>
</dbReference>
<feature type="transmembrane region" description="Helical" evidence="9">
    <location>
        <begin position="137"/>
        <end position="156"/>
    </location>
</feature>
<dbReference type="InterPro" id="IPR017452">
    <property type="entry name" value="GPCR_Rhodpsn_7TM"/>
</dbReference>
<keyword evidence="7 8" id="KW-0807">Transducer</keyword>
<dbReference type="Gene3D" id="1.20.1070.10">
    <property type="entry name" value="Rhodopsin 7-helix transmembrane proteins"/>
    <property type="match status" value="1"/>
</dbReference>
<protein>
    <submittedName>
        <fullName evidence="11">CCKAR</fullName>
    </submittedName>
</protein>
<dbReference type="InterPro" id="IPR000276">
    <property type="entry name" value="GPCR_Rhodpsn"/>
</dbReference>
<evidence type="ECO:0000256" key="1">
    <source>
        <dbReference type="ARBA" id="ARBA00004141"/>
    </source>
</evidence>
<comment type="subcellular location">
    <subcellularLocation>
        <location evidence="1">Membrane</location>
        <topology evidence="1">Multi-pass membrane protein</topology>
    </subcellularLocation>
</comment>
<feature type="transmembrane region" description="Helical" evidence="9">
    <location>
        <begin position="57"/>
        <end position="78"/>
    </location>
</feature>
<evidence type="ECO:0000256" key="3">
    <source>
        <dbReference type="ARBA" id="ARBA00022989"/>
    </source>
</evidence>
<dbReference type="AlphaFoldDB" id="A0A6J8CLR2"/>
<evidence type="ECO:0000256" key="7">
    <source>
        <dbReference type="ARBA" id="ARBA00023224"/>
    </source>
</evidence>
<evidence type="ECO:0000313" key="12">
    <source>
        <dbReference type="Proteomes" id="UP000507470"/>
    </source>
</evidence>
<dbReference type="GO" id="GO:0005886">
    <property type="term" value="C:plasma membrane"/>
    <property type="evidence" value="ECO:0007669"/>
    <property type="project" value="TreeGrafter"/>
</dbReference>
<dbReference type="EMBL" id="CACVKT020005605">
    <property type="protein sequence ID" value="CAC5396147.1"/>
    <property type="molecule type" value="Genomic_DNA"/>
</dbReference>
<proteinExistence type="inferred from homology"/>
<feature type="transmembrane region" description="Helical" evidence="9">
    <location>
        <begin position="185"/>
        <end position="210"/>
    </location>
</feature>
<dbReference type="SUPFAM" id="SSF81321">
    <property type="entry name" value="Family A G protein-coupled receptor-like"/>
    <property type="match status" value="1"/>
</dbReference>
<dbReference type="OrthoDB" id="6063770at2759"/>
<keyword evidence="2 8" id="KW-0812">Transmembrane</keyword>
<dbReference type="Pfam" id="PF00001">
    <property type="entry name" value="7tm_1"/>
    <property type="match status" value="1"/>
</dbReference>
<evidence type="ECO:0000256" key="8">
    <source>
        <dbReference type="RuleBase" id="RU000688"/>
    </source>
</evidence>
<comment type="similarity">
    <text evidence="8">Belongs to the G-protein coupled receptor 1 family.</text>
</comment>
<evidence type="ECO:0000256" key="6">
    <source>
        <dbReference type="ARBA" id="ARBA00023170"/>
    </source>
</evidence>
<feature type="transmembrane region" description="Helical" evidence="9">
    <location>
        <begin position="25"/>
        <end position="45"/>
    </location>
</feature>
<keyword evidence="3 9" id="KW-1133">Transmembrane helix</keyword>
<keyword evidence="4 8" id="KW-0297">G-protein coupled receptor</keyword>
<dbReference type="GO" id="GO:0004930">
    <property type="term" value="F:G protein-coupled receptor activity"/>
    <property type="evidence" value="ECO:0007669"/>
    <property type="project" value="UniProtKB-KW"/>
</dbReference>
<evidence type="ECO:0000256" key="5">
    <source>
        <dbReference type="ARBA" id="ARBA00023136"/>
    </source>
</evidence>
<keyword evidence="6 8" id="KW-0675">Receptor</keyword>
<reference evidence="11 12" key="1">
    <citation type="submission" date="2020-06" db="EMBL/GenBank/DDBJ databases">
        <authorList>
            <person name="Li R."/>
            <person name="Bekaert M."/>
        </authorList>
    </citation>
    <scope>NUCLEOTIDE SEQUENCE [LARGE SCALE GENOMIC DNA]</scope>
    <source>
        <strain evidence="12">wild</strain>
    </source>
</reference>
<keyword evidence="5 9" id="KW-0472">Membrane</keyword>
<feature type="transmembrane region" description="Helical" evidence="9">
    <location>
        <begin position="279"/>
        <end position="301"/>
    </location>
</feature>
<evidence type="ECO:0000313" key="11">
    <source>
        <dbReference type="EMBL" id="CAC5396147.1"/>
    </source>
</evidence>
<name>A0A6J8CLR2_MYTCO</name>
<evidence type="ECO:0000256" key="9">
    <source>
        <dbReference type="SAM" id="Phobius"/>
    </source>
</evidence>
<feature type="domain" description="G-protein coupled receptors family 1 profile" evidence="10">
    <location>
        <begin position="37"/>
        <end position="338"/>
    </location>
</feature>
<evidence type="ECO:0000259" key="10">
    <source>
        <dbReference type="PROSITE" id="PS50262"/>
    </source>
</evidence>
<evidence type="ECO:0000256" key="4">
    <source>
        <dbReference type="ARBA" id="ARBA00023040"/>
    </source>
</evidence>
<evidence type="ECO:0000256" key="2">
    <source>
        <dbReference type="ARBA" id="ARBA00022692"/>
    </source>
</evidence>
<dbReference type="PANTHER" id="PTHR24243">
    <property type="entry name" value="G-PROTEIN COUPLED RECEPTOR"/>
    <property type="match status" value="1"/>
</dbReference>
<gene>
    <name evidence="11" type="ORF">MCOR_30746</name>
</gene>
<accession>A0A6J8CLR2</accession>
<keyword evidence="12" id="KW-1185">Reference proteome</keyword>
<dbReference type="Proteomes" id="UP000507470">
    <property type="component" value="Unassembled WGS sequence"/>
</dbReference>
<dbReference type="PRINTS" id="PR00237">
    <property type="entry name" value="GPCRRHODOPSN"/>
</dbReference>
<dbReference type="PROSITE" id="PS50262">
    <property type="entry name" value="G_PROTEIN_RECEP_F1_2"/>
    <property type="match status" value="1"/>
</dbReference>
<organism evidence="11 12">
    <name type="scientific">Mytilus coruscus</name>
    <name type="common">Sea mussel</name>
    <dbReference type="NCBI Taxonomy" id="42192"/>
    <lineage>
        <taxon>Eukaryota</taxon>
        <taxon>Metazoa</taxon>
        <taxon>Spiralia</taxon>
        <taxon>Lophotrochozoa</taxon>
        <taxon>Mollusca</taxon>
        <taxon>Bivalvia</taxon>
        <taxon>Autobranchia</taxon>
        <taxon>Pteriomorphia</taxon>
        <taxon>Mytilida</taxon>
        <taxon>Mytiloidea</taxon>
        <taxon>Mytilidae</taxon>
        <taxon>Mytilinae</taxon>
        <taxon>Mytilus</taxon>
    </lineage>
</organism>
<dbReference type="PANTHER" id="PTHR24243:SF224">
    <property type="entry name" value="G-PROTEIN COUPLED RECEPTOR 19-RELATED"/>
    <property type="match status" value="1"/>
</dbReference>
<sequence length="371" mass="42333">MNLSQEQKLEQWNDAQVQIYIGNDVLLIVYILLGLIGNTLVMIVYKYKMKQNVDDRYFIPWLALLDLLACTFRCSFEFARKMNPVNFRGSMLCKLCWIPVNITAFSSMILLFVIALHRYLKVCRPFGKQMTLSGKRVALGLTLGISLIPSIALTVYNEEVKVYNSELNVTGFVCEIDINGIDAGFIVFIVFATVFIIVIMGGLLLLNILIGRQIYKQLHVRMRMTRVDQSAFNGATTSHVTDQLPPVSGHLNEDTSKATNLFQHQNAVKKENISHTFSYMFMMVAIAFFLSYIPQFIILFMSLGSDNFWIDKSRAELSLLAIIREMNVLNNIVNPVIYGYYDKTFREKSIHLLRCNTCCLCRSNSVVPETC</sequence>
<dbReference type="PROSITE" id="PS00237">
    <property type="entry name" value="G_PROTEIN_RECEP_F1_1"/>
    <property type="match status" value="1"/>
</dbReference>
<feature type="transmembrane region" description="Helical" evidence="9">
    <location>
        <begin position="98"/>
        <end position="116"/>
    </location>
</feature>